<dbReference type="InterPro" id="IPR051046">
    <property type="entry name" value="MurCDEF_CellWall_CoF430Synth"/>
</dbReference>
<feature type="transmembrane region" description="Helical" evidence="4">
    <location>
        <begin position="129"/>
        <end position="150"/>
    </location>
</feature>
<feature type="domain" description="Mur ligase central" evidence="6">
    <location>
        <begin position="181"/>
        <end position="370"/>
    </location>
</feature>
<evidence type="ECO:0000259" key="5">
    <source>
        <dbReference type="Pfam" id="PF02875"/>
    </source>
</evidence>
<keyword evidence="4" id="KW-0812">Transmembrane</keyword>
<sequence length="520" mass="57589">MLLTLKIICLILAAVSSVFCVIRTTHMFQLNSYKPAVQFKWMRQNFKHYSINLILLALSVAAAFTNAVWWLYIVFYLFAVIFAMVNRPMKNAKKPLVYTARVKRMLVTDLIVWLAAFAAAFFAGGDRFALFGMGVALALVPVLPLIGNLINAPIEKAIRQYYINDAKKMLKACPNLKVIGITGSYGKTSVKYYLSTVLKAKYNVLMTPESYNTPMGVVKTIREQLRPTHEIFVCEMGARHVGDIKEICDIVFPEYGIITSVGEQHLETFKSIENIIKTKFELYDAVSDKSKMFLNGDNENISGNLAKKTDAGYHTYGLGNQNETYAYDISVSKKGTHFSVCCCGQKIENLQTPLIGEHNVTNLTGVIAVCVALGVPAEDIKLYVRKLSSPPHRLQLTRRGDTAIIDDAYNSNPAGCEAALKTLSLFEGIKILITPGMVELGSMQDECNYAFGRSAAGVCDLVYLVGKKQTQAIHQGLKDAGYDENKITVCESFMDAYNQASAVSGGQKIILIENDLPDNY</sequence>
<keyword evidence="1 7" id="KW-0436">Ligase</keyword>
<dbReference type="InterPro" id="IPR013221">
    <property type="entry name" value="Mur_ligase_cen"/>
</dbReference>
<evidence type="ECO:0000256" key="1">
    <source>
        <dbReference type="ARBA" id="ARBA00022598"/>
    </source>
</evidence>
<keyword evidence="3" id="KW-0067">ATP-binding</keyword>
<dbReference type="PANTHER" id="PTHR43024">
    <property type="entry name" value="UDP-N-ACETYLMURAMOYL-TRIPEPTIDE--D-ALANYL-D-ALANINE LIGASE"/>
    <property type="match status" value="1"/>
</dbReference>
<reference evidence="7" key="1">
    <citation type="journal article" date="2021" name="PeerJ">
        <title>Extensive microbial diversity within the chicken gut microbiome revealed by metagenomics and culture.</title>
        <authorList>
            <person name="Gilroy R."/>
            <person name="Ravi A."/>
            <person name="Getino M."/>
            <person name="Pursley I."/>
            <person name="Horton D.L."/>
            <person name="Alikhan N.F."/>
            <person name="Baker D."/>
            <person name="Gharbi K."/>
            <person name="Hall N."/>
            <person name="Watson M."/>
            <person name="Adriaenssens E.M."/>
            <person name="Foster-Nyarko E."/>
            <person name="Jarju S."/>
            <person name="Secka A."/>
            <person name="Antonio M."/>
            <person name="Oren A."/>
            <person name="Chaudhuri R.R."/>
            <person name="La Ragione R."/>
            <person name="Hildebrand F."/>
            <person name="Pallen M.J."/>
        </authorList>
    </citation>
    <scope>NUCLEOTIDE SEQUENCE</scope>
    <source>
        <strain evidence="7">CHK188-16595</strain>
    </source>
</reference>
<dbReference type="Gene3D" id="3.90.190.20">
    <property type="entry name" value="Mur ligase, C-terminal domain"/>
    <property type="match status" value="1"/>
</dbReference>
<dbReference type="Pfam" id="PF08245">
    <property type="entry name" value="Mur_ligase_M"/>
    <property type="match status" value="1"/>
</dbReference>
<comment type="caution">
    <text evidence="7">The sequence shown here is derived from an EMBL/GenBank/DDBJ whole genome shotgun (WGS) entry which is preliminary data.</text>
</comment>
<dbReference type="GO" id="GO:0005524">
    <property type="term" value="F:ATP binding"/>
    <property type="evidence" value="ECO:0007669"/>
    <property type="project" value="UniProtKB-KW"/>
</dbReference>
<evidence type="ECO:0000313" key="7">
    <source>
        <dbReference type="EMBL" id="HJB74810.1"/>
    </source>
</evidence>
<feature type="transmembrane region" description="Helical" evidence="4">
    <location>
        <begin position="51"/>
        <end position="84"/>
    </location>
</feature>
<keyword evidence="4" id="KW-1133">Transmembrane helix</keyword>
<dbReference type="GO" id="GO:0016881">
    <property type="term" value="F:acid-amino acid ligase activity"/>
    <property type="evidence" value="ECO:0007669"/>
    <property type="project" value="InterPro"/>
</dbReference>
<dbReference type="Gene3D" id="3.40.1190.10">
    <property type="entry name" value="Mur-like, catalytic domain"/>
    <property type="match status" value="1"/>
</dbReference>
<dbReference type="EMBL" id="DWXN01000009">
    <property type="protein sequence ID" value="HJB74810.1"/>
    <property type="molecule type" value="Genomic_DNA"/>
</dbReference>
<evidence type="ECO:0000256" key="4">
    <source>
        <dbReference type="SAM" id="Phobius"/>
    </source>
</evidence>
<evidence type="ECO:0000256" key="2">
    <source>
        <dbReference type="ARBA" id="ARBA00022741"/>
    </source>
</evidence>
<evidence type="ECO:0000259" key="6">
    <source>
        <dbReference type="Pfam" id="PF08245"/>
    </source>
</evidence>
<name>A0A9D2MIN1_9FIRM</name>
<dbReference type="InterPro" id="IPR004101">
    <property type="entry name" value="Mur_ligase_C"/>
</dbReference>
<keyword evidence="4" id="KW-0472">Membrane</keyword>
<organism evidence="7 8">
    <name type="scientific">Candidatus Eubacterium faecale</name>
    <dbReference type="NCBI Taxonomy" id="2838568"/>
    <lineage>
        <taxon>Bacteria</taxon>
        <taxon>Bacillati</taxon>
        <taxon>Bacillota</taxon>
        <taxon>Clostridia</taxon>
        <taxon>Eubacteriales</taxon>
        <taxon>Eubacteriaceae</taxon>
        <taxon>Eubacterium</taxon>
    </lineage>
</organism>
<dbReference type="Pfam" id="PF02875">
    <property type="entry name" value="Mur_ligase_C"/>
    <property type="match status" value="1"/>
</dbReference>
<dbReference type="SUPFAM" id="SSF53244">
    <property type="entry name" value="MurD-like peptide ligases, peptide-binding domain"/>
    <property type="match status" value="1"/>
</dbReference>
<dbReference type="AlphaFoldDB" id="A0A9D2MIN1"/>
<protein>
    <submittedName>
        <fullName evidence="7">UDP-N-acetylmuramoyl-tripeptide--D-alanyl-D-alanine ligase</fullName>
    </submittedName>
</protein>
<evidence type="ECO:0000256" key="3">
    <source>
        <dbReference type="ARBA" id="ARBA00022840"/>
    </source>
</evidence>
<dbReference type="InterPro" id="IPR036615">
    <property type="entry name" value="Mur_ligase_C_dom_sf"/>
</dbReference>
<feature type="transmembrane region" description="Helical" evidence="4">
    <location>
        <begin position="105"/>
        <end position="123"/>
    </location>
</feature>
<accession>A0A9D2MIN1</accession>
<gene>
    <name evidence="7" type="ORF">IAA37_03955</name>
</gene>
<dbReference type="InterPro" id="IPR036565">
    <property type="entry name" value="Mur-like_cat_sf"/>
</dbReference>
<dbReference type="PANTHER" id="PTHR43024:SF1">
    <property type="entry name" value="UDP-N-ACETYLMURAMOYL-TRIPEPTIDE--D-ALANYL-D-ALANINE LIGASE"/>
    <property type="match status" value="1"/>
</dbReference>
<reference evidence="7" key="2">
    <citation type="submission" date="2021-04" db="EMBL/GenBank/DDBJ databases">
        <authorList>
            <person name="Gilroy R."/>
        </authorList>
    </citation>
    <scope>NUCLEOTIDE SEQUENCE</scope>
    <source>
        <strain evidence="7">CHK188-16595</strain>
    </source>
</reference>
<keyword evidence="2" id="KW-0547">Nucleotide-binding</keyword>
<dbReference type="Proteomes" id="UP000823877">
    <property type="component" value="Unassembled WGS sequence"/>
</dbReference>
<proteinExistence type="predicted"/>
<feature type="domain" description="Mur ligase C-terminal" evidence="5">
    <location>
        <begin position="392"/>
        <end position="512"/>
    </location>
</feature>
<dbReference type="SUPFAM" id="SSF53623">
    <property type="entry name" value="MurD-like peptide ligases, catalytic domain"/>
    <property type="match status" value="1"/>
</dbReference>
<evidence type="ECO:0000313" key="8">
    <source>
        <dbReference type="Proteomes" id="UP000823877"/>
    </source>
</evidence>